<sequence length="220" mass="23642">MPAISRRDTGERSLSGGAIAGIIVAIVVVFLLLAGLLVWKLLQYRKERRDPNSTTNMEKRARQRAIALARAEKHLATSRTTGNYGPGTVVPASVSGDHTAVDTPTDEPRNSLGLANASSTGQPEMTSAEEPVTAEVMHNPEGAVEARAIENHHMAQPSDFNEQDGEPWKGKRNWRSFMGRGKTQHTGQPLIEKDGDAPAPGGPEDDQPEPAPGQGRCAHM</sequence>
<keyword evidence="2" id="KW-1133">Transmembrane helix</keyword>
<evidence type="ECO:0000313" key="4">
    <source>
        <dbReference type="Proteomes" id="UP000245768"/>
    </source>
</evidence>
<dbReference type="RefSeq" id="XP_025377549.1">
    <property type="nucleotide sequence ID" value="XM_025521667.1"/>
</dbReference>
<protein>
    <submittedName>
        <fullName evidence="3">Uncharacterized protein</fullName>
    </submittedName>
</protein>
<feature type="compositionally biased region" description="Polar residues" evidence="1">
    <location>
        <begin position="116"/>
        <end position="125"/>
    </location>
</feature>
<evidence type="ECO:0000256" key="2">
    <source>
        <dbReference type="SAM" id="Phobius"/>
    </source>
</evidence>
<dbReference type="InParanoid" id="A0A316YMC5"/>
<feature type="transmembrane region" description="Helical" evidence="2">
    <location>
        <begin position="18"/>
        <end position="39"/>
    </location>
</feature>
<feature type="region of interest" description="Disordered" evidence="1">
    <location>
        <begin position="156"/>
        <end position="220"/>
    </location>
</feature>
<gene>
    <name evidence="3" type="ORF">FA10DRAFT_266841</name>
</gene>
<evidence type="ECO:0000313" key="3">
    <source>
        <dbReference type="EMBL" id="PWN90351.1"/>
    </source>
</evidence>
<dbReference type="AlphaFoldDB" id="A0A316YMC5"/>
<dbReference type="EMBL" id="KZ819636">
    <property type="protein sequence ID" value="PWN90351.1"/>
    <property type="molecule type" value="Genomic_DNA"/>
</dbReference>
<name>A0A316YMC5_9BASI</name>
<dbReference type="GeneID" id="37043583"/>
<reference evidence="3 4" key="1">
    <citation type="journal article" date="2018" name="Mol. Biol. Evol.">
        <title>Broad Genomic Sampling Reveals a Smut Pathogenic Ancestry of the Fungal Clade Ustilaginomycotina.</title>
        <authorList>
            <person name="Kijpornyongpan T."/>
            <person name="Mondo S.J."/>
            <person name="Barry K."/>
            <person name="Sandor L."/>
            <person name="Lee J."/>
            <person name="Lipzen A."/>
            <person name="Pangilinan J."/>
            <person name="LaButti K."/>
            <person name="Hainaut M."/>
            <person name="Henrissat B."/>
            <person name="Grigoriev I.V."/>
            <person name="Spatafora J.W."/>
            <person name="Aime M.C."/>
        </authorList>
    </citation>
    <scope>NUCLEOTIDE SEQUENCE [LARGE SCALE GENOMIC DNA]</scope>
    <source>
        <strain evidence="3 4">MCA 4198</strain>
    </source>
</reference>
<proteinExistence type="predicted"/>
<accession>A0A316YMC5</accession>
<dbReference type="Proteomes" id="UP000245768">
    <property type="component" value="Unassembled WGS sequence"/>
</dbReference>
<evidence type="ECO:0000256" key="1">
    <source>
        <dbReference type="SAM" id="MobiDB-lite"/>
    </source>
</evidence>
<keyword evidence="4" id="KW-1185">Reference proteome</keyword>
<keyword evidence="2" id="KW-0472">Membrane</keyword>
<keyword evidence="2" id="KW-0812">Transmembrane</keyword>
<feature type="region of interest" description="Disordered" evidence="1">
    <location>
        <begin position="78"/>
        <end position="131"/>
    </location>
</feature>
<organism evidence="3 4">
    <name type="scientific">Acaromyces ingoldii</name>
    <dbReference type="NCBI Taxonomy" id="215250"/>
    <lineage>
        <taxon>Eukaryota</taxon>
        <taxon>Fungi</taxon>
        <taxon>Dikarya</taxon>
        <taxon>Basidiomycota</taxon>
        <taxon>Ustilaginomycotina</taxon>
        <taxon>Exobasidiomycetes</taxon>
        <taxon>Exobasidiales</taxon>
        <taxon>Cryptobasidiaceae</taxon>
        <taxon>Acaromyces</taxon>
    </lineage>
</organism>